<feature type="binding site" description="axial binding residue" evidence="7">
    <location>
        <position position="448"/>
    </location>
    <ligand>
        <name>heme</name>
        <dbReference type="ChEBI" id="CHEBI:30413"/>
    </ligand>
    <ligandPart>
        <name>Fe</name>
        <dbReference type="ChEBI" id="CHEBI:18248"/>
    </ligandPart>
</feature>
<evidence type="ECO:0000256" key="8">
    <source>
        <dbReference type="RuleBase" id="RU000461"/>
    </source>
</evidence>
<dbReference type="AlphaFoldDB" id="A0A815JSN5"/>
<dbReference type="InterPro" id="IPR050196">
    <property type="entry name" value="Cytochrome_P450_Monoox"/>
</dbReference>
<name>A0A815JSN5_9BILA</name>
<organism evidence="10 11">
    <name type="scientific">Rotaria sordida</name>
    <dbReference type="NCBI Taxonomy" id="392033"/>
    <lineage>
        <taxon>Eukaryota</taxon>
        <taxon>Metazoa</taxon>
        <taxon>Spiralia</taxon>
        <taxon>Gnathifera</taxon>
        <taxon>Rotifera</taxon>
        <taxon>Eurotatoria</taxon>
        <taxon>Bdelloidea</taxon>
        <taxon>Philodinida</taxon>
        <taxon>Philodinidae</taxon>
        <taxon>Rotaria</taxon>
    </lineage>
</organism>
<proteinExistence type="inferred from homology"/>
<evidence type="ECO:0000256" key="3">
    <source>
        <dbReference type="ARBA" id="ARBA00022723"/>
    </source>
</evidence>
<evidence type="ECO:0000256" key="5">
    <source>
        <dbReference type="ARBA" id="ARBA00023004"/>
    </source>
</evidence>
<dbReference type="GO" id="GO:0016705">
    <property type="term" value="F:oxidoreductase activity, acting on paired donors, with incorporation or reduction of molecular oxygen"/>
    <property type="evidence" value="ECO:0007669"/>
    <property type="project" value="InterPro"/>
</dbReference>
<accession>A0A815JSN5</accession>
<dbReference type="InterPro" id="IPR002401">
    <property type="entry name" value="Cyt_P450_E_grp-I"/>
</dbReference>
<protein>
    <recommendedName>
        <fullName evidence="12">Cytochrome P450</fullName>
    </recommendedName>
</protein>
<dbReference type="InterPro" id="IPR036396">
    <property type="entry name" value="Cyt_P450_sf"/>
</dbReference>
<keyword evidence="3 7" id="KW-0479">Metal-binding</keyword>
<comment type="caution">
    <text evidence="10">The sequence shown here is derived from an EMBL/GenBank/DDBJ whole genome shotgun (WGS) entry which is preliminary data.</text>
</comment>
<dbReference type="GO" id="GO:0004497">
    <property type="term" value="F:monooxygenase activity"/>
    <property type="evidence" value="ECO:0007669"/>
    <property type="project" value="UniProtKB-KW"/>
</dbReference>
<sequence length="503" mass="58321">MWLTIILFTLLLYVIYRIINFWIIRPYTIQRDLANQGVPGQYTPIVGDVLRHRRDYYADKALIYLEEANAKFGDYYHTSFGPFPCLITSDPGVIESVLKTNTRFYHKNVLVRELFGALLNYENLLLAEDDNHTRHRQLTNPIFQHQNLNSMIPVMVDRISNFLAQWQNDINDKTSPLTLDISKEMSYLTLDIIFGCVFGVETMKDRSINDTIYHNLQIAFDEVEKRIYNVILIIPILNRLPILWKKRIDKCKQDMRNAVLQMINLRKQGLTKATCKGPDLLDQLLVTDGDNKKEKFSDEDILNEALTFVIAGHDTPRTLIIWALYYLVTNPDVYQELQNEVDSVLSKNQELTVTTVSLLTYTEAVLKETLRYHHPAPLLLRTAMADNTIVASDGKQIRIRKGTDIFIVLNILNRSEKYWHESNKFDPSRFLENHVNVLFPFGYGPHTCIGQNFAMLESKIILAMMLHHFRFELIPGQKIVQGTAVTVRPKYGLSMRVWSRSGF</sequence>
<gene>
    <name evidence="10" type="ORF">JXQ802_LOCUS33782</name>
    <name evidence="9" type="ORF">PYM288_LOCUS22031</name>
</gene>
<dbReference type="Proteomes" id="UP000663854">
    <property type="component" value="Unassembled WGS sequence"/>
</dbReference>
<keyword evidence="6 8" id="KW-0503">Monooxygenase</keyword>
<dbReference type="Proteomes" id="UP000663870">
    <property type="component" value="Unassembled WGS sequence"/>
</dbReference>
<dbReference type="GO" id="GO:0020037">
    <property type="term" value="F:heme binding"/>
    <property type="evidence" value="ECO:0007669"/>
    <property type="project" value="InterPro"/>
</dbReference>
<keyword evidence="4 8" id="KW-0560">Oxidoreductase</keyword>
<evidence type="ECO:0000256" key="6">
    <source>
        <dbReference type="ARBA" id="ARBA00023033"/>
    </source>
</evidence>
<keyword evidence="11" id="KW-1185">Reference proteome</keyword>
<dbReference type="EMBL" id="CAJNOH010000913">
    <property type="protein sequence ID" value="CAF1147251.1"/>
    <property type="molecule type" value="Genomic_DNA"/>
</dbReference>
<dbReference type="PROSITE" id="PS00086">
    <property type="entry name" value="CYTOCHROME_P450"/>
    <property type="match status" value="1"/>
</dbReference>
<evidence type="ECO:0000256" key="4">
    <source>
        <dbReference type="ARBA" id="ARBA00023002"/>
    </source>
</evidence>
<dbReference type="PRINTS" id="PR00385">
    <property type="entry name" value="P450"/>
</dbReference>
<dbReference type="Pfam" id="PF00067">
    <property type="entry name" value="p450"/>
    <property type="match status" value="1"/>
</dbReference>
<keyword evidence="2 7" id="KW-0349">Heme</keyword>
<evidence type="ECO:0000256" key="1">
    <source>
        <dbReference type="ARBA" id="ARBA00010617"/>
    </source>
</evidence>
<evidence type="ECO:0000313" key="9">
    <source>
        <dbReference type="EMBL" id="CAF1147251.1"/>
    </source>
</evidence>
<dbReference type="Gene3D" id="1.10.630.10">
    <property type="entry name" value="Cytochrome P450"/>
    <property type="match status" value="1"/>
</dbReference>
<dbReference type="InterPro" id="IPR001128">
    <property type="entry name" value="Cyt_P450"/>
</dbReference>
<dbReference type="EMBL" id="CAJNOL010001563">
    <property type="protein sequence ID" value="CAF1382967.1"/>
    <property type="molecule type" value="Genomic_DNA"/>
</dbReference>
<comment type="cofactor">
    <cofactor evidence="7">
        <name>heme</name>
        <dbReference type="ChEBI" id="CHEBI:30413"/>
    </cofactor>
</comment>
<evidence type="ECO:0000313" key="11">
    <source>
        <dbReference type="Proteomes" id="UP000663870"/>
    </source>
</evidence>
<evidence type="ECO:0000313" key="10">
    <source>
        <dbReference type="EMBL" id="CAF1382967.1"/>
    </source>
</evidence>
<dbReference type="SUPFAM" id="SSF48264">
    <property type="entry name" value="Cytochrome P450"/>
    <property type="match status" value="1"/>
</dbReference>
<evidence type="ECO:0008006" key="12">
    <source>
        <dbReference type="Google" id="ProtNLM"/>
    </source>
</evidence>
<dbReference type="PRINTS" id="PR00463">
    <property type="entry name" value="EP450I"/>
</dbReference>
<keyword evidence="5 7" id="KW-0408">Iron</keyword>
<dbReference type="GO" id="GO:0005506">
    <property type="term" value="F:iron ion binding"/>
    <property type="evidence" value="ECO:0007669"/>
    <property type="project" value="InterPro"/>
</dbReference>
<evidence type="ECO:0000256" key="7">
    <source>
        <dbReference type="PIRSR" id="PIRSR602401-1"/>
    </source>
</evidence>
<dbReference type="PANTHER" id="PTHR24291">
    <property type="entry name" value="CYTOCHROME P450 FAMILY 4"/>
    <property type="match status" value="1"/>
</dbReference>
<evidence type="ECO:0000256" key="2">
    <source>
        <dbReference type="ARBA" id="ARBA00022617"/>
    </source>
</evidence>
<comment type="similarity">
    <text evidence="1 8">Belongs to the cytochrome P450 family.</text>
</comment>
<dbReference type="InterPro" id="IPR017972">
    <property type="entry name" value="Cyt_P450_CS"/>
</dbReference>
<reference evidence="10" key="1">
    <citation type="submission" date="2021-02" db="EMBL/GenBank/DDBJ databases">
        <authorList>
            <person name="Nowell W R."/>
        </authorList>
    </citation>
    <scope>NUCLEOTIDE SEQUENCE</scope>
</reference>
<dbReference type="PANTHER" id="PTHR24291:SF50">
    <property type="entry name" value="BIFUNCTIONAL ALBAFLAVENONE MONOOXYGENASE_TERPENE SYNTHASE"/>
    <property type="match status" value="1"/>
</dbReference>